<keyword evidence="5" id="KW-1185">Reference proteome</keyword>
<comment type="cofactor">
    <cofactor evidence="1">
        <name>Mg(2+)</name>
        <dbReference type="ChEBI" id="CHEBI:18420"/>
    </cofactor>
</comment>
<dbReference type="Pfam" id="PF04608">
    <property type="entry name" value="PgpA"/>
    <property type="match status" value="1"/>
</dbReference>
<comment type="catalytic activity">
    <reaction evidence="1">
        <text>a 1,2-diacyl-sn-glycero-3-phospho-(1'-sn-glycero-3'-phosphate) + H2O = a 1,2-diacyl-sn-glycero-3-phospho-(1'-sn-glycerol) + phosphate</text>
        <dbReference type="Rhea" id="RHEA:33751"/>
        <dbReference type="ChEBI" id="CHEBI:15377"/>
        <dbReference type="ChEBI" id="CHEBI:43474"/>
        <dbReference type="ChEBI" id="CHEBI:60110"/>
        <dbReference type="ChEBI" id="CHEBI:64716"/>
        <dbReference type="EC" id="3.1.3.27"/>
    </reaction>
</comment>
<keyword evidence="1" id="KW-1208">Phospholipid metabolism</keyword>
<comment type="function">
    <text evidence="1">Lipid phosphatase which dephosphorylates phosphatidylglycerophosphate (PGP) to phosphatidylglycerol (PG).</text>
</comment>
<dbReference type="InterPro" id="IPR026037">
    <property type="entry name" value="PgpA"/>
</dbReference>
<dbReference type="AlphaFoldDB" id="A0A1H0HEQ6"/>
<evidence type="ECO:0000256" key="2">
    <source>
        <dbReference type="SAM" id="Phobius"/>
    </source>
</evidence>
<accession>A0A1H0HEQ6</accession>
<dbReference type="CDD" id="cd06971">
    <property type="entry name" value="PgpA"/>
    <property type="match status" value="1"/>
</dbReference>
<dbReference type="GO" id="GO:0046872">
    <property type="term" value="F:metal ion binding"/>
    <property type="evidence" value="ECO:0007669"/>
    <property type="project" value="UniProtKB-KW"/>
</dbReference>
<comment type="pathway">
    <text evidence="1">Phospholipid metabolism; phosphatidylglycerol biosynthesis; phosphatidylglycerol from CDP-diacylglycerol: step 2/2.</text>
</comment>
<evidence type="ECO:0000259" key="3">
    <source>
        <dbReference type="Pfam" id="PF04608"/>
    </source>
</evidence>
<dbReference type="STRING" id="419597.SAMN04487957_104142"/>
<dbReference type="RefSeq" id="WP_089677887.1">
    <property type="nucleotide sequence ID" value="NZ_FNIV01000004.1"/>
</dbReference>
<keyword evidence="1" id="KW-0997">Cell inner membrane</keyword>
<keyword evidence="1 2" id="KW-0472">Membrane</keyword>
<keyword evidence="1" id="KW-0479">Metal-binding</keyword>
<reference evidence="5" key="1">
    <citation type="submission" date="2016-10" db="EMBL/GenBank/DDBJ databases">
        <authorList>
            <person name="Varghese N."/>
            <person name="Submissions S."/>
        </authorList>
    </citation>
    <scope>NUCLEOTIDE SEQUENCE [LARGE SCALE GENOMIC DNA]</scope>
    <source>
        <strain evidence="5">CGMCC 1.6444</strain>
    </source>
</reference>
<keyword evidence="1" id="KW-0595">Phospholipid degradation</keyword>
<feature type="transmembrane region" description="Helical" evidence="2">
    <location>
        <begin position="43"/>
        <end position="62"/>
    </location>
</feature>
<sequence>MHETLMVLATGLGLGLSPWASGTLGSLLGVPLAWWLLGRARRVQAAMTLALLLAAVPLCHLAEQALAAKDDGRIVLDEIVAFPVAVLGLAAARQPAVMATAFVAYRVFDAAKPPPVSLAEAVPGGGGIVLDDLIAAAMAWLVMAGGLALWRRRQPSS</sequence>
<feature type="transmembrane region" description="Helical" evidence="2">
    <location>
        <begin position="12"/>
        <end position="37"/>
    </location>
</feature>
<dbReference type="GO" id="GO:0005886">
    <property type="term" value="C:plasma membrane"/>
    <property type="evidence" value="ECO:0007669"/>
    <property type="project" value="UniProtKB-SubCell"/>
</dbReference>
<dbReference type="PANTHER" id="PTHR36305:SF1">
    <property type="entry name" value="PHOSPHATIDYLGLYCEROPHOSPHATASE A"/>
    <property type="match status" value="1"/>
</dbReference>
<keyword evidence="1 2" id="KW-0812">Transmembrane</keyword>
<gene>
    <name evidence="4" type="ORF">SAMN04487957_104142</name>
</gene>
<feature type="transmembrane region" description="Helical" evidence="2">
    <location>
        <begin position="133"/>
        <end position="150"/>
    </location>
</feature>
<evidence type="ECO:0000313" key="4">
    <source>
        <dbReference type="EMBL" id="SDO17617.1"/>
    </source>
</evidence>
<keyword evidence="1" id="KW-1003">Cell membrane</keyword>
<dbReference type="InterPro" id="IPR036681">
    <property type="entry name" value="PgpA-like_sf"/>
</dbReference>
<feature type="domain" description="YutG/PgpA" evidence="3">
    <location>
        <begin position="7"/>
        <end position="144"/>
    </location>
</feature>
<dbReference type="GO" id="GO:0006655">
    <property type="term" value="P:phosphatidylglycerol biosynthetic process"/>
    <property type="evidence" value="ECO:0007669"/>
    <property type="project" value="UniProtKB-UniPathway"/>
</dbReference>
<keyword evidence="1" id="KW-0378">Hydrolase</keyword>
<organism evidence="4 5">
    <name type="scientific">Halomonas shengliensis</name>
    <dbReference type="NCBI Taxonomy" id="419597"/>
    <lineage>
        <taxon>Bacteria</taxon>
        <taxon>Pseudomonadati</taxon>
        <taxon>Pseudomonadota</taxon>
        <taxon>Gammaproteobacteria</taxon>
        <taxon>Oceanospirillales</taxon>
        <taxon>Halomonadaceae</taxon>
        <taxon>Halomonas</taxon>
    </lineage>
</organism>
<dbReference type="EMBL" id="FNIV01000004">
    <property type="protein sequence ID" value="SDO17617.1"/>
    <property type="molecule type" value="Genomic_DNA"/>
</dbReference>
<name>A0A1H0HEQ6_9GAMM</name>
<dbReference type="EC" id="3.1.3.27" evidence="1"/>
<comment type="subcellular location">
    <subcellularLocation>
        <location evidence="1">Cell inner membrane</location>
        <topology evidence="1">Multi-pass membrane protein</topology>
    </subcellularLocation>
</comment>
<dbReference type="GO" id="GO:0009395">
    <property type="term" value="P:phospholipid catabolic process"/>
    <property type="evidence" value="ECO:0007669"/>
    <property type="project" value="UniProtKB-KW"/>
</dbReference>
<dbReference type="PANTHER" id="PTHR36305">
    <property type="entry name" value="PHOSPHATIDYLGLYCEROPHOSPHATASE A"/>
    <property type="match status" value="1"/>
</dbReference>
<dbReference type="GO" id="GO:0008962">
    <property type="term" value="F:phosphatidylglycerophosphatase activity"/>
    <property type="evidence" value="ECO:0007669"/>
    <property type="project" value="UniProtKB-EC"/>
</dbReference>
<dbReference type="SUPFAM" id="SSF101307">
    <property type="entry name" value="YutG-like"/>
    <property type="match status" value="1"/>
</dbReference>
<keyword evidence="1" id="KW-0460">Magnesium</keyword>
<protein>
    <recommendedName>
        <fullName evidence="1">Phosphatidylglycerophosphatase A</fullName>
        <ecNumber evidence="1">3.1.3.27</ecNumber>
    </recommendedName>
    <alternativeName>
        <fullName evidence="1">Phosphatidylglycerolphosphate phosphatase A</fullName>
    </alternativeName>
</protein>
<keyword evidence="1" id="KW-0442">Lipid degradation</keyword>
<dbReference type="Proteomes" id="UP000199075">
    <property type="component" value="Unassembled WGS sequence"/>
</dbReference>
<dbReference type="OrthoDB" id="6162625at2"/>
<keyword evidence="1" id="KW-0443">Lipid metabolism</keyword>
<dbReference type="InterPro" id="IPR007686">
    <property type="entry name" value="YutG/PgpA"/>
</dbReference>
<proteinExistence type="predicted"/>
<evidence type="ECO:0000313" key="5">
    <source>
        <dbReference type="Proteomes" id="UP000199075"/>
    </source>
</evidence>
<dbReference type="PIRSF" id="PIRSF006162">
    <property type="entry name" value="PgpA"/>
    <property type="match status" value="1"/>
</dbReference>
<keyword evidence="2" id="KW-1133">Transmembrane helix</keyword>
<dbReference type="UniPathway" id="UPA00084">
    <property type="reaction ID" value="UER00504"/>
</dbReference>
<evidence type="ECO:0000256" key="1">
    <source>
        <dbReference type="PIRNR" id="PIRNR006162"/>
    </source>
</evidence>